<dbReference type="PANTHER" id="PTHR43335:SF11">
    <property type="entry name" value="ABC TRANSPORTER RELATED"/>
    <property type="match status" value="1"/>
</dbReference>
<comment type="caution">
    <text evidence="6">The sequence shown here is derived from an EMBL/GenBank/DDBJ whole genome shotgun (WGS) entry which is preliminary data.</text>
</comment>
<dbReference type="InterPro" id="IPR003439">
    <property type="entry name" value="ABC_transporter-like_ATP-bd"/>
</dbReference>
<reference evidence="6 7" key="1">
    <citation type="submission" date="2015-10" db="EMBL/GenBank/DDBJ databases">
        <title>Draft genome sequence of Streptomyces yokosukanensis DSM 40224, type strain for the species Streptomyces yokosukanensis.</title>
        <authorList>
            <person name="Ruckert C."/>
            <person name="Winkler A."/>
            <person name="Kalinowski J."/>
            <person name="Kampfer P."/>
            <person name="Glaeser S."/>
        </authorList>
    </citation>
    <scope>NUCLEOTIDE SEQUENCE [LARGE SCALE GENOMIC DNA]</scope>
    <source>
        <strain evidence="6 7">DSM 40224</strain>
    </source>
</reference>
<dbReference type="PROSITE" id="PS50893">
    <property type="entry name" value="ABC_TRANSPORTER_2"/>
    <property type="match status" value="1"/>
</dbReference>
<keyword evidence="7" id="KW-1185">Reference proteome</keyword>
<dbReference type="InterPro" id="IPR003593">
    <property type="entry name" value="AAA+_ATPase"/>
</dbReference>
<sequence>MGDRQAAERTAVLSVSGLEHRVSETFRLGPIGFSVPAGQGVAIIGTNGAGKSTLIRLVAGLLRPARGEVLVCGTDSRRWGKVSRHIGYVQQAKELPDGVGVETYLRHQLKLRRAEASRLDELMALADLDEYRDQYVRTLSGGNQRKLHIISAVAHRPDLLILDEPTTGLDPAAQQALIDLLRGLKKEGVVVLFASHQRAELDALADSVVVLHQGRQVKDASLEDITRSGDRSSLVLEAFAEPDLDRLRSWAARLATTYEPIRSAHDTEGGVRVELAGDDHRGVLGEIVTRAHGQGVVLRSVSYSRPTLADIVRSVAGQDERGKVS</sequence>
<dbReference type="RefSeq" id="WP_067124171.1">
    <property type="nucleotide sequence ID" value="NZ_KQ948212.1"/>
</dbReference>
<dbReference type="AlphaFoldDB" id="A0A124HFS7"/>
<proteinExistence type="inferred from homology"/>
<keyword evidence="3" id="KW-0547">Nucleotide-binding</keyword>
<dbReference type="EMBL" id="LMWN01000024">
    <property type="protein sequence ID" value="KUN04784.1"/>
    <property type="molecule type" value="Genomic_DNA"/>
</dbReference>
<comment type="similarity">
    <text evidence="1">Belongs to the ABC transporter superfamily.</text>
</comment>
<dbReference type="GO" id="GO:0005524">
    <property type="term" value="F:ATP binding"/>
    <property type="evidence" value="ECO:0007669"/>
    <property type="project" value="UniProtKB-KW"/>
</dbReference>
<dbReference type="GO" id="GO:0016887">
    <property type="term" value="F:ATP hydrolysis activity"/>
    <property type="evidence" value="ECO:0007669"/>
    <property type="project" value="InterPro"/>
</dbReference>
<accession>A0A124HFS7</accession>
<evidence type="ECO:0000256" key="3">
    <source>
        <dbReference type="ARBA" id="ARBA00022741"/>
    </source>
</evidence>
<keyword evidence="2" id="KW-0813">Transport</keyword>
<dbReference type="SUPFAM" id="SSF52540">
    <property type="entry name" value="P-loop containing nucleoside triphosphate hydrolases"/>
    <property type="match status" value="1"/>
</dbReference>
<feature type="domain" description="ABC transporter" evidence="5">
    <location>
        <begin position="13"/>
        <end position="238"/>
    </location>
</feature>
<dbReference type="CDD" id="cd03230">
    <property type="entry name" value="ABC_DR_subfamily_A"/>
    <property type="match status" value="1"/>
</dbReference>
<dbReference type="InterPro" id="IPR027417">
    <property type="entry name" value="P-loop_NTPase"/>
</dbReference>
<dbReference type="Gene3D" id="3.40.50.300">
    <property type="entry name" value="P-loop containing nucleotide triphosphate hydrolases"/>
    <property type="match status" value="1"/>
</dbReference>
<organism evidence="6 7">
    <name type="scientific">Streptomyces yokosukanensis</name>
    <dbReference type="NCBI Taxonomy" id="67386"/>
    <lineage>
        <taxon>Bacteria</taxon>
        <taxon>Bacillati</taxon>
        <taxon>Actinomycetota</taxon>
        <taxon>Actinomycetes</taxon>
        <taxon>Kitasatosporales</taxon>
        <taxon>Streptomycetaceae</taxon>
        <taxon>Streptomyces</taxon>
    </lineage>
</organism>
<evidence type="ECO:0000259" key="5">
    <source>
        <dbReference type="PROSITE" id="PS50893"/>
    </source>
</evidence>
<evidence type="ECO:0000256" key="1">
    <source>
        <dbReference type="ARBA" id="ARBA00005417"/>
    </source>
</evidence>
<name>A0A124HFS7_9ACTN</name>
<dbReference type="OrthoDB" id="9804819at2"/>
<dbReference type="Proteomes" id="UP000053127">
    <property type="component" value="Unassembled WGS sequence"/>
</dbReference>
<dbReference type="Pfam" id="PF00005">
    <property type="entry name" value="ABC_tran"/>
    <property type="match status" value="1"/>
</dbReference>
<evidence type="ECO:0000256" key="4">
    <source>
        <dbReference type="ARBA" id="ARBA00022840"/>
    </source>
</evidence>
<dbReference type="PANTHER" id="PTHR43335">
    <property type="entry name" value="ABC TRANSPORTER, ATP-BINDING PROTEIN"/>
    <property type="match status" value="1"/>
</dbReference>
<dbReference type="SMART" id="SM00382">
    <property type="entry name" value="AAA"/>
    <property type="match status" value="1"/>
</dbReference>
<keyword evidence="4" id="KW-0067">ATP-binding</keyword>
<dbReference type="STRING" id="67386.AQI95_18005"/>
<protein>
    <recommendedName>
        <fullName evidence="5">ABC transporter domain-containing protein</fullName>
    </recommendedName>
</protein>
<gene>
    <name evidence="6" type="ORF">AQI95_18005</name>
</gene>
<evidence type="ECO:0000256" key="2">
    <source>
        <dbReference type="ARBA" id="ARBA00022448"/>
    </source>
</evidence>
<evidence type="ECO:0000313" key="6">
    <source>
        <dbReference type="EMBL" id="KUN04784.1"/>
    </source>
</evidence>
<evidence type="ECO:0000313" key="7">
    <source>
        <dbReference type="Proteomes" id="UP000053127"/>
    </source>
</evidence>